<reference evidence="1" key="2">
    <citation type="journal article" date="2022" name="New Phytol.">
        <title>Evolutionary transition to the ectomycorrhizal habit in the genomes of a hyperdiverse lineage of mushroom-forming fungi.</title>
        <authorList>
            <person name="Looney B."/>
            <person name="Miyauchi S."/>
            <person name="Morin E."/>
            <person name="Drula E."/>
            <person name="Courty P.E."/>
            <person name="Kohler A."/>
            <person name="Kuo A."/>
            <person name="LaButti K."/>
            <person name="Pangilinan J."/>
            <person name="Lipzen A."/>
            <person name="Riley R."/>
            <person name="Andreopoulos W."/>
            <person name="He G."/>
            <person name="Johnson J."/>
            <person name="Nolan M."/>
            <person name="Tritt A."/>
            <person name="Barry K.W."/>
            <person name="Grigoriev I.V."/>
            <person name="Nagy L.G."/>
            <person name="Hibbett D."/>
            <person name="Henrissat B."/>
            <person name="Matheny P.B."/>
            <person name="Labbe J."/>
            <person name="Martin F.M."/>
        </authorList>
    </citation>
    <scope>NUCLEOTIDE SEQUENCE</scope>
    <source>
        <strain evidence="1">FP105234-sp</strain>
    </source>
</reference>
<proteinExistence type="predicted"/>
<reference evidence="1" key="1">
    <citation type="submission" date="2021-02" db="EMBL/GenBank/DDBJ databases">
        <authorList>
            <consortium name="DOE Joint Genome Institute"/>
            <person name="Ahrendt S."/>
            <person name="Looney B.P."/>
            <person name="Miyauchi S."/>
            <person name="Morin E."/>
            <person name="Drula E."/>
            <person name="Courty P.E."/>
            <person name="Chicoki N."/>
            <person name="Fauchery L."/>
            <person name="Kohler A."/>
            <person name="Kuo A."/>
            <person name="Labutti K."/>
            <person name="Pangilinan J."/>
            <person name="Lipzen A."/>
            <person name="Riley R."/>
            <person name="Andreopoulos W."/>
            <person name="He G."/>
            <person name="Johnson J."/>
            <person name="Barry K.W."/>
            <person name="Grigoriev I.V."/>
            <person name="Nagy L."/>
            <person name="Hibbett D."/>
            <person name="Henrissat B."/>
            <person name="Matheny P.B."/>
            <person name="Labbe J."/>
            <person name="Martin F."/>
        </authorList>
    </citation>
    <scope>NUCLEOTIDE SEQUENCE</scope>
    <source>
        <strain evidence="1">FP105234-sp</strain>
    </source>
</reference>
<organism evidence="1 2">
    <name type="scientific">Auriscalpium vulgare</name>
    <dbReference type="NCBI Taxonomy" id="40419"/>
    <lineage>
        <taxon>Eukaryota</taxon>
        <taxon>Fungi</taxon>
        <taxon>Dikarya</taxon>
        <taxon>Basidiomycota</taxon>
        <taxon>Agaricomycotina</taxon>
        <taxon>Agaricomycetes</taxon>
        <taxon>Russulales</taxon>
        <taxon>Auriscalpiaceae</taxon>
        <taxon>Auriscalpium</taxon>
    </lineage>
</organism>
<protein>
    <submittedName>
        <fullName evidence="1">Uncharacterized protein</fullName>
    </submittedName>
</protein>
<comment type="caution">
    <text evidence="1">The sequence shown here is derived from an EMBL/GenBank/DDBJ whole genome shotgun (WGS) entry which is preliminary data.</text>
</comment>
<evidence type="ECO:0000313" key="2">
    <source>
        <dbReference type="Proteomes" id="UP000814033"/>
    </source>
</evidence>
<keyword evidence="2" id="KW-1185">Reference proteome</keyword>
<gene>
    <name evidence="1" type="ORF">FA95DRAFT_672256</name>
</gene>
<dbReference type="EMBL" id="MU276109">
    <property type="protein sequence ID" value="KAI0041671.1"/>
    <property type="molecule type" value="Genomic_DNA"/>
</dbReference>
<accession>A0ACB8RDH0</accession>
<dbReference type="Proteomes" id="UP000814033">
    <property type="component" value="Unassembled WGS sequence"/>
</dbReference>
<evidence type="ECO:0000313" key="1">
    <source>
        <dbReference type="EMBL" id="KAI0041671.1"/>
    </source>
</evidence>
<sequence>MRKEPRYALRDVCAIIGGTSTTVTPRHTLFSTKAFQGSHIVLSKYLLQIAYYLLLGLTSHMASSLASICIWKHSTSTKPAGQWHVASHGKRGTIGVGRQRRRAQALTTTFHFEHVDVLSPIKKAAEAAPLLGCNDVWRQGRSRPLALTSLPISALGATI</sequence>
<name>A0ACB8RDH0_9AGAM</name>